<keyword evidence="4 9" id="KW-0238">DNA-binding</keyword>
<keyword evidence="3" id="KW-0805">Transcription regulation</keyword>
<dbReference type="GO" id="GO:0000976">
    <property type="term" value="F:transcription cis-regulatory region binding"/>
    <property type="evidence" value="ECO:0007669"/>
    <property type="project" value="TreeGrafter"/>
</dbReference>
<dbReference type="PANTHER" id="PTHR48111:SF1">
    <property type="entry name" value="TWO-COMPONENT RESPONSE REGULATOR ORR33"/>
    <property type="match status" value="1"/>
</dbReference>
<dbReference type="PROSITE" id="PS00622">
    <property type="entry name" value="HTH_LUXR_1"/>
    <property type="match status" value="1"/>
</dbReference>
<evidence type="ECO:0000256" key="2">
    <source>
        <dbReference type="ARBA" id="ARBA00023012"/>
    </source>
</evidence>
<dbReference type="Gene3D" id="1.10.10.10">
    <property type="entry name" value="Winged helix-like DNA-binding domain superfamily/Winged helix DNA-binding domain"/>
    <property type="match status" value="1"/>
</dbReference>
<dbReference type="CDD" id="cd19920">
    <property type="entry name" value="REC_PA4781-like"/>
    <property type="match status" value="1"/>
</dbReference>
<proteinExistence type="predicted"/>
<evidence type="ECO:0000256" key="4">
    <source>
        <dbReference type="ARBA" id="ARBA00023125"/>
    </source>
</evidence>
<evidence type="ECO:0000256" key="6">
    <source>
        <dbReference type="PROSITE-ProRule" id="PRU00169"/>
    </source>
</evidence>
<keyword evidence="5" id="KW-0804">Transcription</keyword>
<evidence type="ECO:0000256" key="5">
    <source>
        <dbReference type="ARBA" id="ARBA00023163"/>
    </source>
</evidence>
<dbReference type="GO" id="GO:0006355">
    <property type="term" value="P:regulation of DNA-templated transcription"/>
    <property type="evidence" value="ECO:0007669"/>
    <property type="project" value="InterPro"/>
</dbReference>
<dbReference type="Gene3D" id="3.40.50.2300">
    <property type="match status" value="1"/>
</dbReference>
<reference evidence="9" key="2">
    <citation type="submission" date="2020-09" db="EMBL/GenBank/DDBJ databases">
        <authorList>
            <person name="Sun Q."/>
            <person name="Sedlacek I."/>
        </authorList>
    </citation>
    <scope>NUCLEOTIDE SEQUENCE</scope>
    <source>
        <strain evidence="9">CCM 7086</strain>
    </source>
</reference>
<dbReference type="EMBL" id="BMCG01000002">
    <property type="protein sequence ID" value="GGC01937.1"/>
    <property type="molecule type" value="Genomic_DNA"/>
</dbReference>
<dbReference type="PROSITE" id="PS50043">
    <property type="entry name" value="HTH_LUXR_2"/>
    <property type="match status" value="1"/>
</dbReference>
<dbReference type="SUPFAM" id="SSF52172">
    <property type="entry name" value="CheY-like"/>
    <property type="match status" value="1"/>
</dbReference>
<dbReference type="PANTHER" id="PTHR48111">
    <property type="entry name" value="REGULATOR OF RPOS"/>
    <property type="match status" value="1"/>
</dbReference>
<protein>
    <submittedName>
        <fullName evidence="9">DNA-binding response regulator</fullName>
    </submittedName>
</protein>
<feature type="modified residue" description="4-aspartylphosphate" evidence="6">
    <location>
        <position position="63"/>
    </location>
</feature>
<accession>A0A8J2ULH4</accession>
<sequence>MSTLTNDTWRTGPVVLVVDDVPGSLGMIHETLENAGYTVLVADDGQTALQRLQKVVPDAILMDAVMPGMSGFEACRRLKADPALRHIPVIFMTGLSETSDVLEGFAAGGVDYVVKPVQAVEVLARLRTHIATMQSLRAVEQVIDAEGAGLLVLGHGRRLIWQSSCAARLLNDAGIDLSARELPPAWLPAEAGQSVRIPGKGNDLDLRHLAVSARGEIMLLVSVPDAPVHIDGLARLSLTPRETEVLCWLAKGKTNRDIGDILQLSPRTVSKHLEHVFQKLGVETRSAAAAMATSLQLDETVHRP</sequence>
<keyword evidence="1 6" id="KW-0597">Phosphoprotein</keyword>
<dbReference type="Pfam" id="PF00196">
    <property type="entry name" value="GerE"/>
    <property type="match status" value="1"/>
</dbReference>
<feature type="domain" description="Response regulatory" evidence="8">
    <location>
        <begin position="14"/>
        <end position="130"/>
    </location>
</feature>
<comment type="caution">
    <text evidence="9">The sequence shown here is derived from an EMBL/GenBank/DDBJ whole genome shotgun (WGS) entry which is preliminary data.</text>
</comment>
<evidence type="ECO:0000256" key="1">
    <source>
        <dbReference type="ARBA" id="ARBA00022553"/>
    </source>
</evidence>
<dbReference type="GO" id="GO:0000156">
    <property type="term" value="F:phosphorelay response regulator activity"/>
    <property type="evidence" value="ECO:0007669"/>
    <property type="project" value="TreeGrafter"/>
</dbReference>
<organism evidence="9 10">
    <name type="scientific">Oxalicibacterium flavum</name>
    <dbReference type="NCBI Taxonomy" id="179467"/>
    <lineage>
        <taxon>Bacteria</taxon>
        <taxon>Pseudomonadati</taxon>
        <taxon>Pseudomonadota</taxon>
        <taxon>Betaproteobacteria</taxon>
        <taxon>Burkholderiales</taxon>
        <taxon>Oxalobacteraceae</taxon>
        <taxon>Oxalicibacterium</taxon>
    </lineage>
</organism>
<evidence type="ECO:0000313" key="9">
    <source>
        <dbReference type="EMBL" id="GGC01937.1"/>
    </source>
</evidence>
<keyword evidence="2" id="KW-0902">Two-component regulatory system</keyword>
<keyword evidence="10" id="KW-1185">Reference proteome</keyword>
<dbReference type="GO" id="GO:0005829">
    <property type="term" value="C:cytosol"/>
    <property type="evidence" value="ECO:0007669"/>
    <property type="project" value="TreeGrafter"/>
</dbReference>
<evidence type="ECO:0000313" key="10">
    <source>
        <dbReference type="Proteomes" id="UP000620266"/>
    </source>
</evidence>
<dbReference type="InterPro" id="IPR011006">
    <property type="entry name" value="CheY-like_superfamily"/>
</dbReference>
<name>A0A8J2ULH4_9BURK</name>
<dbReference type="SMART" id="SM00421">
    <property type="entry name" value="HTH_LUXR"/>
    <property type="match status" value="1"/>
</dbReference>
<dbReference type="CDD" id="cd06170">
    <property type="entry name" value="LuxR_C_like"/>
    <property type="match status" value="1"/>
</dbReference>
<dbReference type="InterPro" id="IPR039420">
    <property type="entry name" value="WalR-like"/>
</dbReference>
<dbReference type="GO" id="GO:0032993">
    <property type="term" value="C:protein-DNA complex"/>
    <property type="evidence" value="ECO:0007669"/>
    <property type="project" value="TreeGrafter"/>
</dbReference>
<dbReference type="InterPro" id="IPR000792">
    <property type="entry name" value="Tscrpt_reg_LuxR_C"/>
</dbReference>
<gene>
    <name evidence="9" type="ORF">GCM10007205_08980</name>
</gene>
<dbReference type="InterPro" id="IPR016032">
    <property type="entry name" value="Sig_transdc_resp-reg_C-effctor"/>
</dbReference>
<dbReference type="SMART" id="SM00448">
    <property type="entry name" value="REC"/>
    <property type="match status" value="1"/>
</dbReference>
<evidence type="ECO:0000256" key="3">
    <source>
        <dbReference type="ARBA" id="ARBA00023015"/>
    </source>
</evidence>
<dbReference type="PROSITE" id="PS50110">
    <property type="entry name" value="RESPONSE_REGULATORY"/>
    <property type="match status" value="1"/>
</dbReference>
<dbReference type="Pfam" id="PF00072">
    <property type="entry name" value="Response_reg"/>
    <property type="match status" value="1"/>
</dbReference>
<evidence type="ECO:0000259" key="7">
    <source>
        <dbReference type="PROSITE" id="PS50043"/>
    </source>
</evidence>
<dbReference type="InterPro" id="IPR036388">
    <property type="entry name" value="WH-like_DNA-bd_sf"/>
</dbReference>
<dbReference type="PRINTS" id="PR00038">
    <property type="entry name" value="HTHLUXR"/>
</dbReference>
<dbReference type="InterPro" id="IPR001789">
    <property type="entry name" value="Sig_transdc_resp-reg_receiver"/>
</dbReference>
<dbReference type="AlphaFoldDB" id="A0A8J2ULH4"/>
<feature type="domain" description="HTH luxR-type" evidence="7">
    <location>
        <begin position="231"/>
        <end position="296"/>
    </location>
</feature>
<evidence type="ECO:0000259" key="8">
    <source>
        <dbReference type="PROSITE" id="PS50110"/>
    </source>
</evidence>
<dbReference type="Proteomes" id="UP000620266">
    <property type="component" value="Unassembled WGS sequence"/>
</dbReference>
<dbReference type="SUPFAM" id="SSF46894">
    <property type="entry name" value="C-terminal effector domain of the bipartite response regulators"/>
    <property type="match status" value="1"/>
</dbReference>
<reference evidence="9" key="1">
    <citation type="journal article" date="2014" name="Int. J. Syst. Evol. Microbiol.">
        <title>Complete genome sequence of Corynebacterium casei LMG S-19264T (=DSM 44701T), isolated from a smear-ripened cheese.</title>
        <authorList>
            <consortium name="US DOE Joint Genome Institute (JGI-PGF)"/>
            <person name="Walter F."/>
            <person name="Albersmeier A."/>
            <person name="Kalinowski J."/>
            <person name="Ruckert C."/>
        </authorList>
    </citation>
    <scope>NUCLEOTIDE SEQUENCE</scope>
    <source>
        <strain evidence="9">CCM 7086</strain>
    </source>
</reference>